<dbReference type="SUPFAM" id="SSF102114">
    <property type="entry name" value="Radical SAM enzymes"/>
    <property type="match status" value="1"/>
</dbReference>
<comment type="similarity">
    <text evidence="4">Belongs to the radical SAM superfamily. KamA family.</text>
</comment>
<dbReference type="PROSITE" id="PS51918">
    <property type="entry name" value="RADICAL_SAM"/>
    <property type="match status" value="1"/>
</dbReference>
<evidence type="ECO:0000256" key="6">
    <source>
        <dbReference type="ARBA" id="ARBA00022485"/>
    </source>
</evidence>
<dbReference type="EMBL" id="CP036349">
    <property type="protein sequence ID" value="QDV76113.1"/>
    <property type="molecule type" value="Genomic_DNA"/>
</dbReference>
<dbReference type="Gene3D" id="3.20.20.70">
    <property type="entry name" value="Aldolase class I"/>
    <property type="match status" value="1"/>
</dbReference>
<protein>
    <recommendedName>
        <fullName evidence="5">L-lysine 2,3-aminomutase</fullName>
    </recommendedName>
    <alternativeName>
        <fullName evidence="13">EF-P post-translational modification enzyme B</fullName>
    </alternativeName>
</protein>
<dbReference type="PIRSF" id="PIRSF004911">
    <property type="entry name" value="DUF160"/>
    <property type="match status" value="1"/>
</dbReference>
<dbReference type="GO" id="GO:0046872">
    <property type="term" value="F:metal ion binding"/>
    <property type="evidence" value="ECO:0007669"/>
    <property type="project" value="UniProtKB-KW"/>
</dbReference>
<keyword evidence="8 14" id="KW-0479">Metal-binding</keyword>
<dbReference type="SFLD" id="SFLDS00029">
    <property type="entry name" value="Radical_SAM"/>
    <property type="match status" value="1"/>
</dbReference>
<accession>A0A518KEA4</accession>
<evidence type="ECO:0000256" key="8">
    <source>
        <dbReference type="ARBA" id="ARBA00022723"/>
    </source>
</evidence>
<feature type="binding site" evidence="14">
    <location>
        <position position="138"/>
    </location>
    <ligand>
        <name>[4Fe-4S] cluster</name>
        <dbReference type="ChEBI" id="CHEBI:49883"/>
        <note>4Fe-4S-S-AdoMet</note>
    </ligand>
</feature>
<dbReference type="NCBIfam" id="TIGR03821">
    <property type="entry name" value="EFP_modif_epmB"/>
    <property type="match status" value="1"/>
</dbReference>
<evidence type="ECO:0000256" key="14">
    <source>
        <dbReference type="PIRSR" id="PIRSR004911-1"/>
    </source>
</evidence>
<gene>
    <name evidence="18" type="primary">epmB</name>
    <name evidence="18" type="ORF">Spa11_43380</name>
</gene>
<keyword evidence="11 14" id="KW-0411">Iron-sulfur</keyword>
<name>A0A518KEA4_9BACT</name>
<evidence type="ECO:0000256" key="16">
    <source>
        <dbReference type="SAM" id="MobiDB-lite"/>
    </source>
</evidence>
<evidence type="ECO:0000256" key="13">
    <source>
        <dbReference type="ARBA" id="ARBA00030756"/>
    </source>
</evidence>
<dbReference type="SFLD" id="SFLDG01070">
    <property type="entry name" value="PLP-dependent"/>
    <property type="match status" value="1"/>
</dbReference>
<dbReference type="InterPro" id="IPR013785">
    <property type="entry name" value="Aldolase_TIM"/>
</dbReference>
<keyword evidence="19" id="KW-1185">Reference proteome</keyword>
<dbReference type="Proteomes" id="UP000316426">
    <property type="component" value="Chromosome"/>
</dbReference>
<comment type="cofactor">
    <cofactor evidence="3">
        <name>[4Fe-4S] cluster</name>
        <dbReference type="ChEBI" id="CHEBI:49883"/>
    </cofactor>
</comment>
<feature type="region of interest" description="Disordered" evidence="16">
    <location>
        <begin position="1"/>
        <end position="22"/>
    </location>
</feature>
<dbReference type="PANTHER" id="PTHR30538:SF1">
    <property type="entry name" value="L-LYSINE 2,3-AMINOMUTASE"/>
    <property type="match status" value="1"/>
</dbReference>
<dbReference type="KEGG" id="bmei:Spa11_43380"/>
<dbReference type="InterPro" id="IPR022462">
    <property type="entry name" value="EpmB"/>
</dbReference>
<keyword evidence="9 15" id="KW-0663">Pyridoxal phosphate</keyword>
<evidence type="ECO:0000313" key="19">
    <source>
        <dbReference type="Proteomes" id="UP000316426"/>
    </source>
</evidence>
<feature type="compositionally biased region" description="Polar residues" evidence="16">
    <location>
        <begin position="1"/>
        <end position="11"/>
    </location>
</feature>
<evidence type="ECO:0000256" key="11">
    <source>
        <dbReference type="ARBA" id="ARBA00023014"/>
    </source>
</evidence>
<dbReference type="InterPro" id="IPR003739">
    <property type="entry name" value="Lys_aminomutase/Glu_NH3_mut"/>
</dbReference>
<keyword evidence="12 18" id="KW-0413">Isomerase</keyword>
<dbReference type="SFLD" id="SFLDF00314">
    <property type="entry name" value="L-lysine_2_3-aminomutase_(yjeK"/>
    <property type="match status" value="1"/>
</dbReference>
<dbReference type="NCBIfam" id="TIGR00238">
    <property type="entry name" value="KamA family radical SAM protein"/>
    <property type="match status" value="1"/>
</dbReference>
<dbReference type="InterPro" id="IPR007197">
    <property type="entry name" value="rSAM"/>
</dbReference>
<evidence type="ECO:0000256" key="4">
    <source>
        <dbReference type="ARBA" id="ARBA00008703"/>
    </source>
</evidence>
<dbReference type="GO" id="GO:0051539">
    <property type="term" value="F:4 iron, 4 sulfur cluster binding"/>
    <property type="evidence" value="ECO:0007669"/>
    <property type="project" value="UniProtKB-KW"/>
</dbReference>
<evidence type="ECO:0000313" key="18">
    <source>
        <dbReference type="EMBL" id="QDV76113.1"/>
    </source>
</evidence>
<feature type="binding site" evidence="14">
    <location>
        <position position="141"/>
    </location>
    <ligand>
        <name>[4Fe-4S] cluster</name>
        <dbReference type="ChEBI" id="CHEBI:49883"/>
        <note>4Fe-4S-S-AdoMet</note>
    </ligand>
</feature>
<organism evidence="18 19">
    <name type="scientific">Botrimarina mediterranea</name>
    <dbReference type="NCBI Taxonomy" id="2528022"/>
    <lineage>
        <taxon>Bacteria</taxon>
        <taxon>Pseudomonadati</taxon>
        <taxon>Planctomycetota</taxon>
        <taxon>Planctomycetia</taxon>
        <taxon>Pirellulales</taxon>
        <taxon>Lacipirellulaceae</taxon>
        <taxon>Botrimarina</taxon>
    </lineage>
</organism>
<evidence type="ECO:0000256" key="1">
    <source>
        <dbReference type="ARBA" id="ARBA00001352"/>
    </source>
</evidence>
<dbReference type="InterPro" id="IPR058240">
    <property type="entry name" value="rSAM_sf"/>
</dbReference>
<sequence>MYAMQSLSDQQPPVRPQSPPLLGHEIPVLGDWRQELQHAIRDPFELCELLGLPVSVAQGAQDHGFPLLAPRPFVARMRSGNPNDPLLLQVLPRQDERRSPSLPSDAVGDLAAQKADGLLHKYFGRALLILAPNCAVNCRYCFRRHFPYDTVPAGDAAWAPALDQIRADATIAEVLLSGGDPLVLGDKRLSRLIDSLEAIPHVARLRIHTRLPVVIPQRVTTALCDTLEASRLRTVVVLHINHANEIDDAVATAVAKLRGAGAMLFNQSVLLGGVNDSVEAQAALCERLVEVGVTPYYLHQLDMVEGVGHFETPVPRGLQIVKELRQRLPGYAVPRYVRETAGEPHKTPLA</sequence>
<dbReference type="AlphaFoldDB" id="A0A518KEA4"/>
<evidence type="ECO:0000256" key="12">
    <source>
        <dbReference type="ARBA" id="ARBA00023235"/>
    </source>
</evidence>
<dbReference type="PANTHER" id="PTHR30538">
    <property type="entry name" value="LYSINE 2,3-AMINOMUTASE-RELATED"/>
    <property type="match status" value="1"/>
</dbReference>
<evidence type="ECO:0000256" key="5">
    <source>
        <dbReference type="ARBA" id="ARBA00022363"/>
    </source>
</evidence>
<evidence type="ECO:0000256" key="2">
    <source>
        <dbReference type="ARBA" id="ARBA00001933"/>
    </source>
</evidence>
<feature type="binding site" evidence="14">
    <location>
        <position position="134"/>
    </location>
    <ligand>
        <name>[4Fe-4S] cluster</name>
        <dbReference type="ChEBI" id="CHEBI:49883"/>
        <note>4Fe-4S-S-AdoMet</note>
    </ligand>
</feature>
<evidence type="ECO:0000259" key="17">
    <source>
        <dbReference type="PROSITE" id="PS51918"/>
    </source>
</evidence>
<comment type="catalytic activity">
    <reaction evidence="1">
        <text>L-lysine = D-beta-lysine</text>
        <dbReference type="Rhea" id="RHEA:44148"/>
        <dbReference type="ChEBI" id="CHEBI:32551"/>
        <dbReference type="ChEBI" id="CHEBI:84138"/>
    </reaction>
</comment>
<evidence type="ECO:0000256" key="3">
    <source>
        <dbReference type="ARBA" id="ARBA00001966"/>
    </source>
</evidence>
<keyword evidence="7" id="KW-0949">S-adenosyl-L-methionine</keyword>
<keyword evidence="6 14" id="KW-0004">4Fe-4S</keyword>
<evidence type="ECO:0000256" key="10">
    <source>
        <dbReference type="ARBA" id="ARBA00023004"/>
    </source>
</evidence>
<evidence type="ECO:0000256" key="7">
    <source>
        <dbReference type="ARBA" id="ARBA00022691"/>
    </source>
</evidence>
<dbReference type="CDD" id="cd01335">
    <property type="entry name" value="Radical_SAM"/>
    <property type="match status" value="1"/>
</dbReference>
<feature type="domain" description="Radical SAM core" evidence="17">
    <location>
        <begin position="120"/>
        <end position="332"/>
    </location>
</feature>
<evidence type="ECO:0000256" key="15">
    <source>
        <dbReference type="PIRSR" id="PIRSR603739-50"/>
    </source>
</evidence>
<feature type="modified residue" description="N6-(pyridoxal phosphate)lysine" evidence="15">
    <location>
        <position position="346"/>
    </location>
</feature>
<comment type="cofactor">
    <cofactor evidence="2 15">
        <name>pyridoxal 5'-phosphate</name>
        <dbReference type="ChEBI" id="CHEBI:597326"/>
    </cofactor>
</comment>
<dbReference type="GO" id="GO:0016853">
    <property type="term" value="F:isomerase activity"/>
    <property type="evidence" value="ECO:0007669"/>
    <property type="project" value="UniProtKB-KW"/>
</dbReference>
<reference evidence="18 19" key="1">
    <citation type="submission" date="2019-02" db="EMBL/GenBank/DDBJ databases">
        <title>Deep-cultivation of Planctomycetes and their phenomic and genomic characterization uncovers novel biology.</title>
        <authorList>
            <person name="Wiegand S."/>
            <person name="Jogler M."/>
            <person name="Boedeker C."/>
            <person name="Pinto D."/>
            <person name="Vollmers J."/>
            <person name="Rivas-Marin E."/>
            <person name="Kohn T."/>
            <person name="Peeters S.H."/>
            <person name="Heuer A."/>
            <person name="Rast P."/>
            <person name="Oberbeckmann S."/>
            <person name="Bunk B."/>
            <person name="Jeske O."/>
            <person name="Meyerdierks A."/>
            <person name="Storesund J.E."/>
            <person name="Kallscheuer N."/>
            <person name="Luecker S."/>
            <person name="Lage O.M."/>
            <person name="Pohl T."/>
            <person name="Merkel B.J."/>
            <person name="Hornburger P."/>
            <person name="Mueller R.-W."/>
            <person name="Bruemmer F."/>
            <person name="Labrenz M."/>
            <person name="Spormann A.M."/>
            <person name="Op den Camp H."/>
            <person name="Overmann J."/>
            <person name="Amann R."/>
            <person name="Jetten M.S.M."/>
            <person name="Mascher T."/>
            <person name="Medema M.H."/>
            <person name="Devos D.P."/>
            <person name="Kaster A.-K."/>
            <person name="Ovreas L."/>
            <person name="Rohde M."/>
            <person name="Galperin M.Y."/>
            <person name="Jogler C."/>
        </authorList>
    </citation>
    <scope>NUCLEOTIDE SEQUENCE [LARGE SCALE GENOMIC DNA]</scope>
    <source>
        <strain evidence="18 19">Spa11</strain>
    </source>
</reference>
<keyword evidence="10" id="KW-0408">Iron</keyword>
<evidence type="ECO:0000256" key="9">
    <source>
        <dbReference type="ARBA" id="ARBA00022898"/>
    </source>
</evidence>
<proteinExistence type="inferred from homology"/>